<name>A0A6M0Q8E8_9BACI</name>
<dbReference type="InterPro" id="IPR016166">
    <property type="entry name" value="FAD-bd_PCMH"/>
</dbReference>
<organism evidence="5 6">
    <name type="scientific">Bacillus mesophilus</name>
    <dbReference type="NCBI Taxonomy" id="1808955"/>
    <lineage>
        <taxon>Bacteria</taxon>
        <taxon>Bacillati</taxon>
        <taxon>Bacillota</taxon>
        <taxon>Bacilli</taxon>
        <taxon>Bacillales</taxon>
        <taxon>Bacillaceae</taxon>
        <taxon>Bacillus</taxon>
    </lineage>
</organism>
<dbReference type="SUPFAM" id="SSF55103">
    <property type="entry name" value="FAD-linked oxidases, C-terminal domain"/>
    <property type="match status" value="1"/>
</dbReference>
<dbReference type="InterPro" id="IPR016164">
    <property type="entry name" value="FAD-linked_Oxase-like_C"/>
</dbReference>
<keyword evidence="1" id="KW-0285">Flavoprotein</keyword>
<dbReference type="GO" id="GO:0071949">
    <property type="term" value="F:FAD binding"/>
    <property type="evidence" value="ECO:0007669"/>
    <property type="project" value="InterPro"/>
</dbReference>
<keyword evidence="2" id="KW-0274">FAD</keyword>
<dbReference type="Pfam" id="PF01565">
    <property type="entry name" value="FAD_binding_4"/>
    <property type="match status" value="1"/>
</dbReference>
<dbReference type="InterPro" id="IPR016169">
    <property type="entry name" value="FAD-bd_PCMH_sub2"/>
</dbReference>
<dbReference type="Gene3D" id="3.30.465.10">
    <property type="match status" value="1"/>
</dbReference>
<keyword evidence="6" id="KW-1185">Reference proteome</keyword>
<protein>
    <submittedName>
        <fullName evidence="5">FAD-binding oxidoreductase</fullName>
    </submittedName>
</protein>
<gene>
    <name evidence="5" type="ORF">G4D63_12990</name>
</gene>
<reference evidence="5 6" key="1">
    <citation type="submission" date="2020-02" db="EMBL/GenBank/DDBJ databases">
        <title>Bacillus aquiflavi sp. nov., isolated from yellow water of strong flavor Chinese baijiu in Yibin region of China.</title>
        <authorList>
            <person name="Xie J."/>
        </authorList>
    </citation>
    <scope>NUCLEOTIDE SEQUENCE [LARGE SCALE GENOMIC DNA]</scope>
    <source>
        <strain evidence="5 6">SA4</strain>
    </source>
</reference>
<evidence type="ECO:0000256" key="1">
    <source>
        <dbReference type="ARBA" id="ARBA00022630"/>
    </source>
</evidence>
<keyword evidence="3" id="KW-0560">Oxidoreductase</keyword>
<dbReference type="GO" id="GO:0016491">
    <property type="term" value="F:oxidoreductase activity"/>
    <property type="evidence" value="ECO:0007669"/>
    <property type="project" value="UniProtKB-KW"/>
</dbReference>
<dbReference type="AlphaFoldDB" id="A0A6M0Q8E8"/>
<dbReference type="RefSeq" id="WP_163180103.1">
    <property type="nucleotide sequence ID" value="NZ_JAAIWM010000004.1"/>
</dbReference>
<dbReference type="Proteomes" id="UP000481043">
    <property type="component" value="Unassembled WGS sequence"/>
</dbReference>
<dbReference type="PROSITE" id="PS51387">
    <property type="entry name" value="FAD_PCMH"/>
    <property type="match status" value="1"/>
</dbReference>
<feature type="domain" description="FAD-binding PCMH-type" evidence="4">
    <location>
        <begin position="28"/>
        <end position="207"/>
    </location>
</feature>
<evidence type="ECO:0000256" key="3">
    <source>
        <dbReference type="ARBA" id="ARBA00023002"/>
    </source>
</evidence>
<comment type="caution">
    <text evidence="5">The sequence shown here is derived from an EMBL/GenBank/DDBJ whole genome shotgun (WGS) entry which is preliminary data.</text>
</comment>
<evidence type="ECO:0000256" key="2">
    <source>
        <dbReference type="ARBA" id="ARBA00022827"/>
    </source>
</evidence>
<dbReference type="PANTHER" id="PTHR11748:SF103">
    <property type="entry name" value="GLYCOLATE OXIDASE SUBUNIT GLCE"/>
    <property type="match status" value="1"/>
</dbReference>
<dbReference type="EMBL" id="JAAIWM010000004">
    <property type="protein sequence ID" value="NEY72646.1"/>
    <property type="molecule type" value="Genomic_DNA"/>
</dbReference>
<accession>A0A6M0Q8E8</accession>
<sequence>MMVTECLTELKTFISEAKISEKNDKHPLGNGGAVTVFPTTEEEISNVLKFANQHKLSISIMGGGTKRGFGGVIENADLLLSLSHYRGVVEHTIGDMTLTVKAGTPFGEIQKYLAQFNQKISLDPSWPERSTIGGIIASNESGPKRLGYGSARDAVIGLRTVYADGSIIRSGGKVVKNVAGYDMNKLFIGSMGTLAVVSEITLKLRPITKDENLVLVSFTHEDFDLIKSFVIELLDTTLEPISLELLNPSLTSRLIDHNRFTLAISFEDVESSVQYQVSQISKMIPVGTELLVLQKEEAANFWSTFYSIGPDPYSFEVQDTKASLKIGVVNLDVIHILRKCQTLEDVNNVSIEAHGGLGHGLCFVHINGAELDVLSAIHQLRELAKSYGGYAIVKHLPYHLRKTTNIWGDLPSYFFLIKSIKEKMDPNHVLNHKRFVGGL</sequence>
<dbReference type="InterPro" id="IPR036318">
    <property type="entry name" value="FAD-bd_PCMH-like_sf"/>
</dbReference>
<dbReference type="SUPFAM" id="SSF56176">
    <property type="entry name" value="FAD-binding/transporter-associated domain-like"/>
    <property type="match status" value="1"/>
</dbReference>
<evidence type="ECO:0000259" key="4">
    <source>
        <dbReference type="PROSITE" id="PS51387"/>
    </source>
</evidence>
<proteinExistence type="predicted"/>
<evidence type="ECO:0000313" key="6">
    <source>
        <dbReference type="Proteomes" id="UP000481043"/>
    </source>
</evidence>
<evidence type="ECO:0000313" key="5">
    <source>
        <dbReference type="EMBL" id="NEY72646.1"/>
    </source>
</evidence>
<dbReference type="InterPro" id="IPR006094">
    <property type="entry name" value="Oxid_FAD_bind_N"/>
</dbReference>
<dbReference type="PANTHER" id="PTHR11748">
    <property type="entry name" value="D-LACTATE DEHYDROGENASE"/>
    <property type="match status" value="1"/>
</dbReference>